<dbReference type="Pfam" id="PF00225">
    <property type="entry name" value="Kinesin"/>
    <property type="match status" value="1"/>
</dbReference>
<dbReference type="PANTHER" id="PTHR24115:SF191">
    <property type="entry name" value="KINESIN-LIKE PROTEIN KIF9"/>
    <property type="match status" value="1"/>
</dbReference>
<dbReference type="Proteomes" id="UP000515204">
    <property type="component" value="Unplaced"/>
</dbReference>
<evidence type="ECO:0000256" key="3">
    <source>
        <dbReference type="ARBA" id="ARBA00022840"/>
    </source>
</evidence>
<evidence type="ECO:0000259" key="5">
    <source>
        <dbReference type="SMART" id="SM00129"/>
    </source>
</evidence>
<dbReference type="SMART" id="SM00129">
    <property type="entry name" value="KISc"/>
    <property type="match status" value="1"/>
</dbReference>
<comment type="subcellular location">
    <subcellularLocation>
        <location evidence="1">Cytoplasm</location>
        <location evidence="1">Cytoskeleton</location>
    </subcellularLocation>
</comment>
<evidence type="ECO:0000256" key="2">
    <source>
        <dbReference type="ARBA" id="ARBA00022741"/>
    </source>
</evidence>
<dbReference type="GO" id="GO:0008017">
    <property type="term" value="F:microtubule binding"/>
    <property type="evidence" value="ECO:0007669"/>
    <property type="project" value="InterPro"/>
</dbReference>
<name>A0A6P3YCD9_DINQU</name>
<proteinExistence type="predicted"/>
<reference evidence="7" key="1">
    <citation type="submission" date="2025-08" db="UniProtKB">
        <authorList>
            <consortium name="RefSeq"/>
        </authorList>
    </citation>
    <scope>IDENTIFICATION</scope>
</reference>
<dbReference type="Gene3D" id="3.40.850.10">
    <property type="entry name" value="Kinesin motor domain"/>
    <property type="match status" value="1"/>
</dbReference>
<dbReference type="RefSeq" id="XP_014487542.1">
    <property type="nucleotide sequence ID" value="XM_014632056.1"/>
</dbReference>
<dbReference type="SUPFAM" id="SSF52540">
    <property type="entry name" value="P-loop containing nucleoside triphosphate hydrolases"/>
    <property type="match status" value="1"/>
</dbReference>
<dbReference type="GO" id="GO:0003777">
    <property type="term" value="F:microtubule motor activity"/>
    <property type="evidence" value="ECO:0007669"/>
    <property type="project" value="InterPro"/>
</dbReference>
<dbReference type="GO" id="GO:0016887">
    <property type="term" value="F:ATP hydrolysis activity"/>
    <property type="evidence" value="ECO:0007669"/>
    <property type="project" value="TreeGrafter"/>
</dbReference>
<protein>
    <submittedName>
        <fullName evidence="7">Uncharacterized protein LOC106751216</fullName>
    </submittedName>
</protein>
<dbReference type="InterPro" id="IPR001752">
    <property type="entry name" value="Kinesin_motor_dom"/>
</dbReference>
<dbReference type="GO" id="GO:0007018">
    <property type="term" value="P:microtubule-based movement"/>
    <property type="evidence" value="ECO:0007669"/>
    <property type="project" value="InterPro"/>
</dbReference>
<dbReference type="InterPro" id="IPR036961">
    <property type="entry name" value="Kinesin_motor_dom_sf"/>
</dbReference>
<evidence type="ECO:0000256" key="4">
    <source>
        <dbReference type="ARBA" id="ARBA00023212"/>
    </source>
</evidence>
<keyword evidence="3" id="KW-0067">ATP-binding</keyword>
<keyword evidence="2" id="KW-0547">Nucleotide-binding</keyword>
<sequence>MSDDESIDRPERNVKVFVRVLPLGEPLACDSYMKISGDRKTFSVRHPQDVRRDRKSADSCPVYWAFPTDGTFHEASQDTVYRTVAGDLVEKGIVARLLSDMFAAKANRRKVSDIRYRLSFVELTSRNVIDLLTARRPKVNVKNVNDVFENVIAVDVQNEPQALKRLFEGEARRSIVMAATYPVSHLAAAVITFHASNTSLIMSRAVVATAKIHVVEMAGIGTVGKSSCSKPASDVGMANLMKSQLEQYFLYLREPSVSIYGVARRSNLSRLLKNEFTVTSVIRFISHVRVTKEDLAVTLSTMRLTMKIARLRPIRTTRHVRPQAELTLQRLREEVNALRKELRLNDMFLRQEALANISRTRAEQIGRDAMNFLKGSISELTLFNVTQARILMKIVKQLYNKLVAKGDEEKLSEAYEDVMNSLMPADATLPPATSSQVPELHKIDSDDVFNRGENLTSEMSRGTDDKKTAEQVGILIKHGISLGPVLQTDSMALGLKYPAAPKLFADNDEMQMTTELTHECVDKAKIL</sequence>
<keyword evidence="6" id="KW-1185">Reference proteome</keyword>
<evidence type="ECO:0000313" key="7">
    <source>
        <dbReference type="RefSeq" id="XP_014487542.1"/>
    </source>
</evidence>
<dbReference type="PANTHER" id="PTHR24115">
    <property type="entry name" value="KINESIN-RELATED"/>
    <property type="match status" value="1"/>
</dbReference>
<dbReference type="InterPro" id="IPR027640">
    <property type="entry name" value="Kinesin-like_fam"/>
</dbReference>
<dbReference type="OrthoDB" id="3176171at2759"/>
<organism evidence="6 7">
    <name type="scientific">Dinoponera quadriceps</name>
    <name type="common">South American ant</name>
    <dbReference type="NCBI Taxonomy" id="609295"/>
    <lineage>
        <taxon>Eukaryota</taxon>
        <taxon>Metazoa</taxon>
        <taxon>Ecdysozoa</taxon>
        <taxon>Arthropoda</taxon>
        <taxon>Hexapoda</taxon>
        <taxon>Insecta</taxon>
        <taxon>Pterygota</taxon>
        <taxon>Neoptera</taxon>
        <taxon>Endopterygota</taxon>
        <taxon>Hymenoptera</taxon>
        <taxon>Apocrita</taxon>
        <taxon>Aculeata</taxon>
        <taxon>Formicoidea</taxon>
        <taxon>Formicidae</taxon>
        <taxon>Ponerinae</taxon>
        <taxon>Ponerini</taxon>
        <taxon>Dinoponera</taxon>
    </lineage>
</organism>
<dbReference type="GO" id="GO:0005871">
    <property type="term" value="C:kinesin complex"/>
    <property type="evidence" value="ECO:0007669"/>
    <property type="project" value="TreeGrafter"/>
</dbReference>
<keyword evidence="4" id="KW-0206">Cytoskeleton</keyword>
<evidence type="ECO:0000313" key="6">
    <source>
        <dbReference type="Proteomes" id="UP000515204"/>
    </source>
</evidence>
<gene>
    <name evidence="7" type="primary">LOC106751216</name>
</gene>
<dbReference type="KEGG" id="dqu:106751216"/>
<evidence type="ECO:0000256" key="1">
    <source>
        <dbReference type="ARBA" id="ARBA00004245"/>
    </source>
</evidence>
<dbReference type="GO" id="GO:0005524">
    <property type="term" value="F:ATP binding"/>
    <property type="evidence" value="ECO:0007669"/>
    <property type="project" value="UniProtKB-KW"/>
</dbReference>
<dbReference type="InterPro" id="IPR027417">
    <property type="entry name" value="P-loop_NTPase"/>
</dbReference>
<feature type="domain" description="Kinesin motor" evidence="5">
    <location>
        <begin position="11"/>
        <end position="317"/>
    </location>
</feature>
<dbReference type="AlphaFoldDB" id="A0A6P3YCD9"/>
<dbReference type="GeneID" id="106751216"/>
<keyword evidence="4" id="KW-0963">Cytoplasm</keyword>
<accession>A0A6P3YCD9</accession>
<dbReference type="GO" id="GO:0005874">
    <property type="term" value="C:microtubule"/>
    <property type="evidence" value="ECO:0007669"/>
    <property type="project" value="TreeGrafter"/>
</dbReference>